<sequence>MSLDATAEGVGWATEPTRTEHHRPGRPLLPENDPFYVPPTGFAATAPGTLLRSRKVKLGAMGLVPQKITAWQLLYRSNDLNGTPDATVTTVMLPAGADPAKPLHLLSYQCAIDAVTSRAMPSHSLQRGAKFVGAAPQLEFLLIAGALARGWAVSIPDHEGTEGHWGAPREPGYRVLDGIRAALDFEPLGLARDTKVGIWGYSGGGLATSWAAEMAPEYAPELDIVGAALGSPVGDPGSTFLRLNGTAFAGLPALVIAGLRRVYPDLDRVIRQHSSMAGQSLMKAIESMSTIEAIRKFDKYDMGDFIDIPFADLLALPEVVHVIDDIQVGLIKPAAPLFVVQSVNDQIISVDDVDGQVNRYQAAGAHVTYIRDRISGHLTMHPISTPVTLKWLDDRFAGKPLPADSTTTVLSSTLSPSAVLGLLEMGWVAAKVALGRSF</sequence>
<name>A0A5A7S2A2_9NOCA</name>
<dbReference type="AlphaFoldDB" id="A0A5A7S2A2"/>
<accession>A0A5A7S2A2</accession>
<protein>
    <submittedName>
        <fullName evidence="2">Lipase</fullName>
    </submittedName>
</protein>
<dbReference type="OrthoDB" id="9798122at2"/>
<dbReference type="PANTHER" id="PTHR34853">
    <property type="match status" value="1"/>
</dbReference>
<proteinExistence type="predicted"/>
<dbReference type="Proteomes" id="UP000322244">
    <property type="component" value="Unassembled WGS sequence"/>
</dbReference>
<dbReference type="SUPFAM" id="SSF53474">
    <property type="entry name" value="alpha/beta-Hydrolases"/>
    <property type="match status" value="1"/>
</dbReference>
<dbReference type="Gene3D" id="3.40.50.1820">
    <property type="entry name" value="alpha/beta hydrolase"/>
    <property type="match status" value="1"/>
</dbReference>
<dbReference type="PIRSF" id="PIRSF029171">
    <property type="entry name" value="Esterase_LipA"/>
    <property type="match status" value="1"/>
</dbReference>
<dbReference type="Gene3D" id="1.10.260.130">
    <property type="match status" value="1"/>
</dbReference>
<dbReference type="Pfam" id="PF03583">
    <property type="entry name" value="LIP"/>
    <property type="match status" value="1"/>
</dbReference>
<evidence type="ECO:0000313" key="3">
    <source>
        <dbReference type="Proteomes" id="UP000322244"/>
    </source>
</evidence>
<evidence type="ECO:0000313" key="2">
    <source>
        <dbReference type="EMBL" id="KAA0017057.1"/>
    </source>
</evidence>
<gene>
    <name evidence="2" type="ORF">FOY51_25290</name>
</gene>
<dbReference type="GO" id="GO:0004806">
    <property type="term" value="F:triacylglycerol lipase activity"/>
    <property type="evidence" value="ECO:0007669"/>
    <property type="project" value="InterPro"/>
</dbReference>
<dbReference type="PANTHER" id="PTHR34853:SF1">
    <property type="entry name" value="LIPASE 5"/>
    <property type="match status" value="1"/>
</dbReference>
<dbReference type="GO" id="GO:0016042">
    <property type="term" value="P:lipid catabolic process"/>
    <property type="evidence" value="ECO:0007669"/>
    <property type="project" value="InterPro"/>
</dbReference>
<keyword evidence="3" id="KW-1185">Reference proteome</keyword>
<comment type="caution">
    <text evidence="2">The sequence shown here is derived from an EMBL/GenBank/DDBJ whole genome shotgun (WGS) entry which is preliminary data.</text>
</comment>
<dbReference type="EMBL" id="VLNY01000023">
    <property type="protein sequence ID" value="KAA0017057.1"/>
    <property type="molecule type" value="Genomic_DNA"/>
</dbReference>
<evidence type="ECO:0000256" key="1">
    <source>
        <dbReference type="SAM" id="MobiDB-lite"/>
    </source>
</evidence>
<dbReference type="InterPro" id="IPR029058">
    <property type="entry name" value="AB_hydrolase_fold"/>
</dbReference>
<organism evidence="2 3">
    <name type="scientific">Antrihabitans cavernicola</name>
    <dbReference type="NCBI Taxonomy" id="2495913"/>
    <lineage>
        <taxon>Bacteria</taxon>
        <taxon>Bacillati</taxon>
        <taxon>Actinomycetota</taxon>
        <taxon>Actinomycetes</taxon>
        <taxon>Mycobacteriales</taxon>
        <taxon>Nocardiaceae</taxon>
        <taxon>Antrihabitans</taxon>
    </lineage>
</organism>
<dbReference type="RefSeq" id="WP_149433045.1">
    <property type="nucleotide sequence ID" value="NZ_VLNY01000023.1"/>
</dbReference>
<feature type="region of interest" description="Disordered" evidence="1">
    <location>
        <begin position="1"/>
        <end position="31"/>
    </location>
</feature>
<reference evidence="2 3" key="1">
    <citation type="submission" date="2019-07" db="EMBL/GenBank/DDBJ databases">
        <title>Rhodococcus cavernicolus sp. nov., isolated from a cave.</title>
        <authorList>
            <person name="Lee S.D."/>
        </authorList>
    </citation>
    <scope>NUCLEOTIDE SEQUENCE [LARGE SCALE GENOMIC DNA]</scope>
    <source>
        <strain evidence="2 3">C1-24</strain>
    </source>
</reference>
<dbReference type="InterPro" id="IPR005152">
    <property type="entry name" value="Lipase_secreted"/>
</dbReference>